<dbReference type="PIRSF" id="PIRSF037260">
    <property type="entry name" value="UPF0223"/>
    <property type="match status" value="1"/>
</dbReference>
<dbReference type="SUPFAM" id="SSF158504">
    <property type="entry name" value="BH2638-like"/>
    <property type="match status" value="1"/>
</dbReference>
<protein>
    <submittedName>
        <fullName evidence="1">Uncharacterized protein</fullName>
    </submittedName>
</protein>
<dbReference type="OrthoDB" id="1649074at2"/>
<dbReference type="NCBIfam" id="NF003353">
    <property type="entry name" value="PRK04387.1"/>
    <property type="match status" value="1"/>
</dbReference>
<organism evidence="1 2">
    <name type="scientific">Alkalihalobacillus trypoxylicola</name>
    <dbReference type="NCBI Taxonomy" id="519424"/>
    <lineage>
        <taxon>Bacteria</taxon>
        <taxon>Bacillati</taxon>
        <taxon>Bacillota</taxon>
        <taxon>Bacilli</taxon>
        <taxon>Bacillales</taxon>
        <taxon>Bacillaceae</taxon>
        <taxon>Alkalihalobacillus</taxon>
    </lineage>
</organism>
<dbReference type="Proteomes" id="UP000075806">
    <property type="component" value="Unassembled WGS sequence"/>
</dbReference>
<name>A0A162FBM5_9BACI</name>
<dbReference type="Gene3D" id="1.10.220.80">
    <property type="entry name" value="BH2638-like"/>
    <property type="match status" value="1"/>
</dbReference>
<reference evidence="1" key="1">
    <citation type="submission" date="2016-02" db="EMBL/GenBank/DDBJ databases">
        <title>Genome sequence of Bacillus trypoxylicola KCTC 13244(T).</title>
        <authorList>
            <person name="Jeong H."/>
            <person name="Park S.-H."/>
            <person name="Choi S.-K."/>
        </authorList>
    </citation>
    <scope>NUCLEOTIDE SEQUENCE [LARGE SCALE GENOMIC DNA]</scope>
    <source>
        <strain evidence="1">KCTC 13244</strain>
    </source>
</reference>
<dbReference type="InterPro" id="IPR023324">
    <property type="entry name" value="BH2638-like_sf"/>
</dbReference>
<sequence>MEMPISFDWSKEEVVDVLALYQAIEAVYSKGIDREELLLKYRRFKEIVPSKSEEKQLFKKFDQQANVSSYKAIQSAIKSEQPIIKLSN</sequence>
<dbReference type="STRING" id="519424.AZF04_02480"/>
<evidence type="ECO:0000313" key="1">
    <source>
        <dbReference type="EMBL" id="KYG35225.1"/>
    </source>
</evidence>
<evidence type="ECO:0000313" key="2">
    <source>
        <dbReference type="Proteomes" id="UP000075806"/>
    </source>
</evidence>
<dbReference type="InterPro" id="IPR007920">
    <property type="entry name" value="UPF0223"/>
</dbReference>
<gene>
    <name evidence="1" type="ORF">AZF04_02480</name>
</gene>
<comment type="caution">
    <text evidence="1">The sequence shown here is derived from an EMBL/GenBank/DDBJ whole genome shotgun (WGS) entry which is preliminary data.</text>
</comment>
<proteinExistence type="predicted"/>
<dbReference type="Pfam" id="PF05256">
    <property type="entry name" value="UPF0223"/>
    <property type="match status" value="1"/>
</dbReference>
<keyword evidence="2" id="KW-1185">Reference proteome</keyword>
<dbReference type="AlphaFoldDB" id="A0A162FBM5"/>
<accession>A0A162FBM5</accession>
<dbReference type="EMBL" id="LTAO01000001">
    <property type="protein sequence ID" value="KYG35225.1"/>
    <property type="molecule type" value="Genomic_DNA"/>
</dbReference>